<comment type="caution">
    <text evidence="1">The sequence shown here is derived from an EMBL/GenBank/DDBJ whole genome shotgun (WGS) entry which is preliminary data.</text>
</comment>
<accession>A0ABD0LJ26</accession>
<keyword evidence="2" id="KW-1185">Reference proteome</keyword>
<evidence type="ECO:0000313" key="1">
    <source>
        <dbReference type="EMBL" id="KAK7498987.1"/>
    </source>
</evidence>
<protein>
    <submittedName>
        <fullName evidence="1">Uncharacterized protein</fullName>
    </submittedName>
</protein>
<reference evidence="1 2" key="1">
    <citation type="journal article" date="2023" name="Sci. Data">
        <title>Genome assembly of the Korean intertidal mud-creeper Batillaria attramentaria.</title>
        <authorList>
            <person name="Patra A.K."/>
            <person name="Ho P.T."/>
            <person name="Jun S."/>
            <person name="Lee S.J."/>
            <person name="Kim Y."/>
            <person name="Won Y.J."/>
        </authorList>
    </citation>
    <scope>NUCLEOTIDE SEQUENCE [LARGE SCALE GENOMIC DNA]</scope>
    <source>
        <strain evidence="1">Wonlab-2016</strain>
    </source>
</reference>
<gene>
    <name evidence="1" type="ORF">BaRGS_00009796</name>
</gene>
<dbReference type="EMBL" id="JACVVK020000047">
    <property type="protein sequence ID" value="KAK7498987.1"/>
    <property type="molecule type" value="Genomic_DNA"/>
</dbReference>
<name>A0ABD0LJ26_9CAEN</name>
<proteinExistence type="predicted"/>
<sequence length="82" mass="9369">MPPMQDHLNEPEVRSSSSSWCRLHRSGTLTCVVRHRPFGPMSRRWGLFGYSGFSSSASALSSRYYYNIQNLVIDADLTEEEL</sequence>
<dbReference type="AlphaFoldDB" id="A0ABD0LJ26"/>
<organism evidence="1 2">
    <name type="scientific">Batillaria attramentaria</name>
    <dbReference type="NCBI Taxonomy" id="370345"/>
    <lineage>
        <taxon>Eukaryota</taxon>
        <taxon>Metazoa</taxon>
        <taxon>Spiralia</taxon>
        <taxon>Lophotrochozoa</taxon>
        <taxon>Mollusca</taxon>
        <taxon>Gastropoda</taxon>
        <taxon>Caenogastropoda</taxon>
        <taxon>Sorbeoconcha</taxon>
        <taxon>Cerithioidea</taxon>
        <taxon>Batillariidae</taxon>
        <taxon>Batillaria</taxon>
    </lineage>
</organism>
<evidence type="ECO:0000313" key="2">
    <source>
        <dbReference type="Proteomes" id="UP001519460"/>
    </source>
</evidence>
<dbReference type="Proteomes" id="UP001519460">
    <property type="component" value="Unassembled WGS sequence"/>
</dbReference>